<protein>
    <submittedName>
        <fullName evidence="2">Uncharacterized protein</fullName>
    </submittedName>
</protein>
<name>A0A835H5C8_9MAGN</name>
<sequence length="96" mass="10929">SQRRNPQPPLKFSNLKIPSKSQRTTSHHRSSSSSSKHHHSSTRKGGNGYPNPKQSLHRLLHLVVVKGVTPINEPTPIDADHRLPLVVYRRMKKRLC</sequence>
<dbReference type="AlphaFoldDB" id="A0A835H5C8"/>
<feature type="region of interest" description="Disordered" evidence="1">
    <location>
        <begin position="1"/>
        <end position="55"/>
    </location>
</feature>
<evidence type="ECO:0000313" key="3">
    <source>
        <dbReference type="Proteomes" id="UP000631114"/>
    </source>
</evidence>
<evidence type="ECO:0000313" key="2">
    <source>
        <dbReference type="EMBL" id="KAF9592002.1"/>
    </source>
</evidence>
<evidence type="ECO:0000256" key="1">
    <source>
        <dbReference type="SAM" id="MobiDB-lite"/>
    </source>
</evidence>
<feature type="compositionally biased region" description="Basic residues" evidence="1">
    <location>
        <begin position="25"/>
        <end position="42"/>
    </location>
</feature>
<gene>
    <name evidence="2" type="ORF">IFM89_011585</name>
</gene>
<accession>A0A835H5C8</accession>
<reference evidence="2 3" key="1">
    <citation type="submission" date="2020-10" db="EMBL/GenBank/DDBJ databases">
        <title>The Coptis chinensis genome and diversification of protoberbering-type alkaloids.</title>
        <authorList>
            <person name="Wang B."/>
            <person name="Shu S."/>
            <person name="Song C."/>
            <person name="Liu Y."/>
        </authorList>
    </citation>
    <scope>NUCLEOTIDE SEQUENCE [LARGE SCALE GENOMIC DNA]</scope>
    <source>
        <strain evidence="2">HL-2020</strain>
        <tissue evidence="2">Leaf</tissue>
    </source>
</reference>
<feature type="non-terminal residue" evidence="2">
    <location>
        <position position="96"/>
    </location>
</feature>
<organism evidence="2 3">
    <name type="scientific">Coptis chinensis</name>
    <dbReference type="NCBI Taxonomy" id="261450"/>
    <lineage>
        <taxon>Eukaryota</taxon>
        <taxon>Viridiplantae</taxon>
        <taxon>Streptophyta</taxon>
        <taxon>Embryophyta</taxon>
        <taxon>Tracheophyta</taxon>
        <taxon>Spermatophyta</taxon>
        <taxon>Magnoliopsida</taxon>
        <taxon>Ranunculales</taxon>
        <taxon>Ranunculaceae</taxon>
        <taxon>Coptidoideae</taxon>
        <taxon>Coptis</taxon>
    </lineage>
</organism>
<dbReference type="EMBL" id="JADFTS010000008">
    <property type="protein sequence ID" value="KAF9592002.1"/>
    <property type="molecule type" value="Genomic_DNA"/>
</dbReference>
<dbReference type="Proteomes" id="UP000631114">
    <property type="component" value="Unassembled WGS sequence"/>
</dbReference>
<proteinExistence type="predicted"/>
<keyword evidence="3" id="KW-1185">Reference proteome</keyword>
<comment type="caution">
    <text evidence="2">The sequence shown here is derived from an EMBL/GenBank/DDBJ whole genome shotgun (WGS) entry which is preliminary data.</text>
</comment>